<evidence type="ECO:0000313" key="2">
    <source>
        <dbReference type="EMBL" id="KAK7724606.1"/>
    </source>
</evidence>
<gene>
    <name evidence="2" type="ORF">SLS63_008586</name>
</gene>
<dbReference type="Proteomes" id="UP001430848">
    <property type="component" value="Unassembled WGS sequence"/>
</dbReference>
<accession>A0ABR1P1Z6</accession>
<feature type="transmembrane region" description="Helical" evidence="1">
    <location>
        <begin position="43"/>
        <end position="64"/>
    </location>
</feature>
<proteinExistence type="predicted"/>
<keyword evidence="1" id="KW-1133">Transmembrane helix</keyword>
<keyword evidence="1" id="KW-0472">Membrane</keyword>
<keyword evidence="3" id="KW-1185">Reference proteome</keyword>
<reference evidence="2 3" key="1">
    <citation type="submission" date="2024-02" db="EMBL/GenBank/DDBJ databases">
        <title>De novo assembly and annotation of 12 fungi associated with fruit tree decline syndrome in Ontario, Canada.</title>
        <authorList>
            <person name="Sulman M."/>
            <person name="Ellouze W."/>
            <person name="Ilyukhin E."/>
        </authorList>
    </citation>
    <scope>NUCLEOTIDE SEQUENCE [LARGE SCALE GENOMIC DNA]</scope>
    <source>
        <strain evidence="2 3">M169</strain>
    </source>
</reference>
<name>A0ABR1P1Z6_DIAER</name>
<keyword evidence="1" id="KW-0812">Transmembrane</keyword>
<comment type="caution">
    <text evidence="2">The sequence shown here is derived from an EMBL/GenBank/DDBJ whole genome shotgun (WGS) entry which is preliminary data.</text>
</comment>
<evidence type="ECO:0000313" key="3">
    <source>
        <dbReference type="Proteomes" id="UP001430848"/>
    </source>
</evidence>
<sequence length="158" mass="17933">MNLISPSRPNTEAAVMQPTREDIPKYDRQFSVLHGQVKRIKRVSILSLLLIVLATIVHIVQFFVPPAKINQQYAKIVEGNRAAYMILNSFSLALENVTALGSVQQRTTYHCIEMLRQAVRCQADPTLDVTNYDKLFEWSEKNRADDSTGLEVVYGYST</sequence>
<dbReference type="EMBL" id="JAKNSF020000056">
    <property type="protein sequence ID" value="KAK7724606.1"/>
    <property type="molecule type" value="Genomic_DNA"/>
</dbReference>
<protein>
    <submittedName>
        <fullName evidence="2">Uncharacterized protein</fullName>
    </submittedName>
</protein>
<evidence type="ECO:0000256" key="1">
    <source>
        <dbReference type="SAM" id="Phobius"/>
    </source>
</evidence>
<organism evidence="2 3">
    <name type="scientific">Diaporthe eres</name>
    <name type="common">Phomopsis oblonga</name>
    <dbReference type="NCBI Taxonomy" id="83184"/>
    <lineage>
        <taxon>Eukaryota</taxon>
        <taxon>Fungi</taxon>
        <taxon>Dikarya</taxon>
        <taxon>Ascomycota</taxon>
        <taxon>Pezizomycotina</taxon>
        <taxon>Sordariomycetes</taxon>
        <taxon>Sordariomycetidae</taxon>
        <taxon>Diaporthales</taxon>
        <taxon>Diaporthaceae</taxon>
        <taxon>Diaporthe</taxon>
        <taxon>Diaporthe eres species complex</taxon>
    </lineage>
</organism>